<evidence type="ECO:0000313" key="2">
    <source>
        <dbReference type="Proteomes" id="UP000282574"/>
    </source>
</evidence>
<accession>A0AB37U7Y9</accession>
<keyword evidence="2" id="KW-1185">Reference proteome</keyword>
<sequence>MMDYGYITNAEKRQFLHLAVKESLMQRRIQLLKQLSVAFNSHYIKELDDIATFINNLDTT</sequence>
<dbReference type="EMBL" id="RSCK01000284">
    <property type="protein sequence ID" value="RUS92251.1"/>
    <property type="molecule type" value="Genomic_DNA"/>
</dbReference>
<evidence type="ECO:0000313" key="1">
    <source>
        <dbReference type="EMBL" id="RUS92251.1"/>
    </source>
</evidence>
<proteinExistence type="predicted"/>
<reference evidence="1 2" key="1">
    <citation type="journal article" date="2019" name="Genome Biol. Evol.">
        <title>Day and night: Metabolic profiles and evolutionary relationships of six axenic non-marine cyanobacteria.</title>
        <authorList>
            <person name="Will S.E."/>
            <person name="Henke P."/>
            <person name="Boedeker C."/>
            <person name="Huang S."/>
            <person name="Brinkmann H."/>
            <person name="Rohde M."/>
            <person name="Jarek M."/>
            <person name="Friedl T."/>
            <person name="Seufert S."/>
            <person name="Schumacher M."/>
            <person name="Overmann J."/>
            <person name="Neumann-Schaal M."/>
            <person name="Petersen J."/>
        </authorList>
    </citation>
    <scope>NUCLEOTIDE SEQUENCE [LARGE SCALE GENOMIC DNA]</scope>
    <source>
        <strain evidence="1 2">SAG 39.79</strain>
    </source>
</reference>
<name>A0AB37U7Y9_9CYAN</name>
<comment type="caution">
    <text evidence="1">The sequence shown here is derived from an EMBL/GenBank/DDBJ whole genome shotgun (WGS) entry which is preliminary data.</text>
</comment>
<dbReference type="AlphaFoldDB" id="A0AB37U7Y9"/>
<gene>
    <name evidence="1" type="ORF">DSM107010_73250</name>
</gene>
<organism evidence="1 2">
    <name type="scientific">Chroococcidiopsis cubana SAG 39.79</name>
    <dbReference type="NCBI Taxonomy" id="388085"/>
    <lineage>
        <taxon>Bacteria</taxon>
        <taxon>Bacillati</taxon>
        <taxon>Cyanobacteriota</taxon>
        <taxon>Cyanophyceae</taxon>
        <taxon>Chroococcidiopsidales</taxon>
        <taxon>Chroococcidiopsidaceae</taxon>
        <taxon>Chroococcidiopsis</taxon>
    </lineage>
</organism>
<protein>
    <submittedName>
        <fullName evidence="1">Uncharacterized protein</fullName>
    </submittedName>
</protein>
<dbReference type="RefSeq" id="WP_127025475.1">
    <property type="nucleotide sequence ID" value="NZ_JAVKZF010000001.1"/>
</dbReference>
<dbReference type="Proteomes" id="UP000282574">
    <property type="component" value="Unassembled WGS sequence"/>
</dbReference>